<keyword evidence="1" id="KW-1133">Transmembrane helix</keyword>
<comment type="caution">
    <text evidence="3">The sequence shown here is derived from an EMBL/GenBank/DDBJ whole genome shotgun (WGS) entry which is preliminary data.</text>
</comment>
<keyword evidence="1" id="KW-0812">Transmembrane</keyword>
<evidence type="ECO:0000259" key="2">
    <source>
        <dbReference type="Pfam" id="PF08308"/>
    </source>
</evidence>
<dbReference type="AlphaFoldDB" id="A0A1F7FKH6"/>
<keyword evidence="1" id="KW-0472">Membrane</keyword>
<evidence type="ECO:0000313" key="4">
    <source>
        <dbReference type="Proteomes" id="UP000179243"/>
    </source>
</evidence>
<feature type="domain" description="PEGA" evidence="2">
    <location>
        <begin position="136"/>
        <end position="191"/>
    </location>
</feature>
<evidence type="ECO:0000313" key="3">
    <source>
        <dbReference type="EMBL" id="OGK07224.1"/>
    </source>
</evidence>
<evidence type="ECO:0000256" key="1">
    <source>
        <dbReference type="SAM" id="Phobius"/>
    </source>
</evidence>
<organism evidence="3 4">
    <name type="scientific">Candidatus Raymondbacteria bacterium RIFOXYD12_FULL_49_13</name>
    <dbReference type="NCBI Taxonomy" id="1817890"/>
    <lineage>
        <taxon>Bacteria</taxon>
        <taxon>Raymondiibacteriota</taxon>
    </lineage>
</organism>
<dbReference type="InterPro" id="IPR013229">
    <property type="entry name" value="PEGA"/>
</dbReference>
<accession>A0A1F7FKH6</accession>
<feature type="transmembrane region" description="Helical" evidence="1">
    <location>
        <begin position="269"/>
        <end position="288"/>
    </location>
</feature>
<protein>
    <recommendedName>
        <fullName evidence="2">PEGA domain-containing protein</fullName>
    </recommendedName>
</protein>
<name>A0A1F7FKH6_UNCRA</name>
<proteinExistence type="predicted"/>
<gene>
    <name evidence="3" type="ORF">A2519_13935</name>
</gene>
<reference evidence="3 4" key="1">
    <citation type="journal article" date="2016" name="Nat. Commun.">
        <title>Thousands of microbial genomes shed light on interconnected biogeochemical processes in an aquifer system.</title>
        <authorList>
            <person name="Anantharaman K."/>
            <person name="Brown C.T."/>
            <person name="Hug L.A."/>
            <person name="Sharon I."/>
            <person name="Castelle C.J."/>
            <person name="Probst A.J."/>
            <person name="Thomas B.C."/>
            <person name="Singh A."/>
            <person name="Wilkins M.J."/>
            <person name="Karaoz U."/>
            <person name="Brodie E.L."/>
            <person name="Williams K.H."/>
            <person name="Hubbard S.S."/>
            <person name="Banfield J.F."/>
        </authorList>
    </citation>
    <scope>NUCLEOTIDE SEQUENCE [LARGE SCALE GENOMIC DNA]</scope>
</reference>
<sequence length="292" mass="31642">MDLCAFVLATCPLYAAHTLVLGEFTNQSGNPALDSIQSVLETELIRQAGGHGLQVVGVSQAGEETGISAAADRSILHVQANAGSPAIITATIETGSTSKTHEKTILYNSEESIAQNMTILIVKILHVLEEQASARVQIFSEPSEAQLVINRKIMAATPWESVLPYGSHQVNLMKNKYAPISETIAVVPGNNQFRYTLAGLQAEKPRITPITLGPAERPVAVYWAIIAGSALFFASAQFLHASADNEYTDLVSGNAKDYDRLHEKAQQYLYLRNISIVTFSGASLWALYKILK</sequence>
<dbReference type="Pfam" id="PF08308">
    <property type="entry name" value="PEGA"/>
    <property type="match status" value="1"/>
</dbReference>
<feature type="transmembrane region" description="Helical" evidence="1">
    <location>
        <begin position="220"/>
        <end position="239"/>
    </location>
</feature>
<dbReference type="EMBL" id="MFYX01000011">
    <property type="protein sequence ID" value="OGK07224.1"/>
    <property type="molecule type" value="Genomic_DNA"/>
</dbReference>
<dbReference type="Proteomes" id="UP000179243">
    <property type="component" value="Unassembled WGS sequence"/>
</dbReference>